<dbReference type="CDD" id="cd04465">
    <property type="entry name" value="S1_RPS1_repeat_ec2_hs2"/>
    <property type="match status" value="1"/>
</dbReference>
<evidence type="ECO:0000313" key="6">
    <source>
        <dbReference type="EMBL" id="VFU13842.1"/>
    </source>
</evidence>
<feature type="region of interest" description="Disordered" evidence="4">
    <location>
        <begin position="442"/>
        <end position="479"/>
    </location>
</feature>
<dbReference type="CDD" id="cd00164">
    <property type="entry name" value="S1_like"/>
    <property type="match status" value="1"/>
</dbReference>
<feature type="domain" description="S1 motif" evidence="5">
    <location>
        <begin position="199"/>
        <end position="272"/>
    </location>
</feature>
<name>A0A485LZC2_9ZZZZ</name>
<dbReference type="InterPro" id="IPR003029">
    <property type="entry name" value="S1_domain"/>
</dbReference>
<dbReference type="InterPro" id="IPR050437">
    <property type="entry name" value="Ribos_protein_bS1-like"/>
</dbReference>
<dbReference type="Gene3D" id="2.40.50.140">
    <property type="entry name" value="Nucleic acid-binding proteins"/>
    <property type="match status" value="5"/>
</dbReference>
<dbReference type="PROSITE" id="PS50126">
    <property type="entry name" value="S1"/>
    <property type="match status" value="5"/>
</dbReference>
<evidence type="ECO:0000256" key="2">
    <source>
        <dbReference type="ARBA" id="ARBA00022980"/>
    </source>
</evidence>
<dbReference type="PANTHER" id="PTHR10724">
    <property type="entry name" value="30S RIBOSOMAL PROTEIN S1"/>
    <property type="match status" value="1"/>
</dbReference>
<dbReference type="EMBL" id="CAADRM010000084">
    <property type="protein sequence ID" value="VFU13842.1"/>
    <property type="molecule type" value="Genomic_DNA"/>
</dbReference>
<reference evidence="6" key="1">
    <citation type="submission" date="2019-03" db="EMBL/GenBank/DDBJ databases">
        <authorList>
            <person name="Hao L."/>
        </authorList>
    </citation>
    <scope>NUCLEOTIDE SEQUENCE</scope>
</reference>
<evidence type="ECO:0000256" key="1">
    <source>
        <dbReference type="ARBA" id="ARBA00006767"/>
    </source>
</evidence>
<feature type="compositionally biased region" description="Polar residues" evidence="4">
    <location>
        <begin position="456"/>
        <end position="465"/>
    </location>
</feature>
<dbReference type="AlphaFoldDB" id="A0A485LZC2"/>
<proteinExistence type="inferred from homology"/>
<feature type="domain" description="S1 motif" evidence="5">
    <location>
        <begin position="289"/>
        <end position="359"/>
    </location>
</feature>
<keyword evidence="2 6" id="KW-0689">Ribosomal protein</keyword>
<protein>
    <submittedName>
        <fullName evidence="6">30S ribosomal protein S1</fullName>
    </submittedName>
</protein>
<accession>A0A485LZC2</accession>
<comment type="similarity">
    <text evidence="1">Belongs to the bacterial ribosomal protein bS1 family.</text>
</comment>
<organism evidence="6">
    <name type="scientific">anaerobic digester metagenome</name>
    <dbReference type="NCBI Taxonomy" id="1263854"/>
    <lineage>
        <taxon>unclassified sequences</taxon>
        <taxon>metagenomes</taxon>
        <taxon>ecological metagenomes</taxon>
    </lineage>
</organism>
<evidence type="ECO:0000256" key="3">
    <source>
        <dbReference type="ARBA" id="ARBA00023274"/>
    </source>
</evidence>
<keyword evidence="3" id="KW-0687">Ribonucleoprotein</keyword>
<dbReference type="Pfam" id="PF00575">
    <property type="entry name" value="S1"/>
    <property type="match status" value="5"/>
</dbReference>
<dbReference type="InterPro" id="IPR012340">
    <property type="entry name" value="NA-bd_OB-fold"/>
</dbReference>
<feature type="domain" description="S1 motif" evidence="5">
    <location>
        <begin position="112"/>
        <end position="178"/>
    </location>
</feature>
<gene>
    <name evidence="6" type="primary">rpsA</name>
    <name evidence="6" type="ORF">SCFA_220074</name>
</gene>
<evidence type="ECO:0000256" key="4">
    <source>
        <dbReference type="SAM" id="MobiDB-lite"/>
    </source>
</evidence>
<dbReference type="PANTHER" id="PTHR10724:SF7">
    <property type="entry name" value="SMALL RIBOSOMAL SUBUNIT PROTEIN BS1C"/>
    <property type="match status" value="1"/>
</dbReference>
<dbReference type="InterPro" id="IPR035104">
    <property type="entry name" value="Ribosomal_protein_S1-like"/>
</dbReference>
<evidence type="ECO:0000259" key="5">
    <source>
        <dbReference type="PROSITE" id="PS50126"/>
    </source>
</evidence>
<dbReference type="SMART" id="SM00316">
    <property type="entry name" value="S1"/>
    <property type="match status" value="5"/>
</dbReference>
<feature type="domain" description="S1 motif" evidence="5">
    <location>
        <begin position="31"/>
        <end position="95"/>
    </location>
</feature>
<sequence length="479" mass="52526">MSGTEDNEKQLSMEELLDSYGPGSKEALRVGSKLSGKIISIGKESVFVDTGSKVDGVVDLAELVDENGDLPYQVGDTLDLYIMSMRPGEIRLSRALAGVGGAEQLKDAYHQGIPIEGRVTDTCKGGFNVEVIKHRAFCPISQIDTIYVEHPEEYVGKTFRFLITELGEGGKNIVVSRRTLLEQEEEEARQAFLGSLKPGDICTGRVSRIMPYGAFVELSPGVEGMVHISEMSWSRLGTPEEILHTGDAITVKIIGIEKNASGGNGKISLSMKQAGEDPWNTVERKYSPGQKLAGKVTRCMDYGVFVEIEPGVEGLVHISEMSYTKRVSRTRDEVAPGDVVDIMIKEIDPVNRRISLSMKDAEGDPWIGIEGRYRTGQRVEGVIEKKEKFGLFINLEPGVTGLLPKSRISRFHDPSSIERKQPGEHITVVIEAIDTTARKLTLAPGDSSDEDDWQRFSGSSGQPVSSLGEKLQQALKKKK</sequence>
<dbReference type="GO" id="GO:0022627">
    <property type="term" value="C:cytosolic small ribosomal subunit"/>
    <property type="evidence" value="ECO:0007669"/>
    <property type="project" value="TreeGrafter"/>
</dbReference>
<dbReference type="GO" id="GO:0003735">
    <property type="term" value="F:structural constituent of ribosome"/>
    <property type="evidence" value="ECO:0007669"/>
    <property type="project" value="TreeGrafter"/>
</dbReference>
<dbReference type="PRINTS" id="PR00681">
    <property type="entry name" value="RIBOSOMALS1"/>
</dbReference>
<dbReference type="SUPFAM" id="SSF50249">
    <property type="entry name" value="Nucleic acid-binding proteins"/>
    <property type="match status" value="5"/>
</dbReference>
<feature type="domain" description="S1 motif" evidence="5">
    <location>
        <begin position="376"/>
        <end position="445"/>
    </location>
</feature>
<dbReference type="GO" id="GO:0003729">
    <property type="term" value="F:mRNA binding"/>
    <property type="evidence" value="ECO:0007669"/>
    <property type="project" value="TreeGrafter"/>
</dbReference>
<dbReference type="GO" id="GO:0006412">
    <property type="term" value="P:translation"/>
    <property type="evidence" value="ECO:0007669"/>
    <property type="project" value="TreeGrafter"/>
</dbReference>
<dbReference type="NCBIfam" id="NF010379">
    <property type="entry name" value="PRK13806.1"/>
    <property type="match status" value="1"/>
</dbReference>